<feature type="region of interest" description="Disordered" evidence="6">
    <location>
        <begin position="1"/>
        <end position="32"/>
    </location>
</feature>
<protein>
    <recommendedName>
        <fullName evidence="8">Reticulon domain-containing protein</fullName>
    </recommendedName>
</protein>
<feature type="transmembrane region" description="Helical" evidence="7">
    <location>
        <begin position="490"/>
        <end position="516"/>
    </location>
</feature>
<feature type="transmembrane region" description="Helical" evidence="7">
    <location>
        <begin position="305"/>
        <end position="325"/>
    </location>
</feature>
<dbReference type="Pfam" id="PF02453">
    <property type="entry name" value="Reticulon"/>
    <property type="match status" value="1"/>
</dbReference>
<feature type="region of interest" description="Disordered" evidence="6">
    <location>
        <begin position="45"/>
        <end position="97"/>
    </location>
</feature>
<name>A0A8X8XBQ8_SALSN</name>
<proteinExistence type="predicted"/>
<feature type="domain" description="Reticulon" evidence="8">
    <location>
        <begin position="271"/>
        <end position="383"/>
    </location>
</feature>
<reference evidence="9" key="1">
    <citation type="submission" date="2018-01" db="EMBL/GenBank/DDBJ databases">
        <authorList>
            <person name="Mao J.F."/>
        </authorList>
    </citation>
    <scope>NUCLEOTIDE SEQUENCE</scope>
    <source>
        <strain evidence="9">Huo1</strain>
        <tissue evidence="9">Leaf</tissue>
    </source>
</reference>
<organism evidence="9">
    <name type="scientific">Salvia splendens</name>
    <name type="common">Scarlet sage</name>
    <dbReference type="NCBI Taxonomy" id="180675"/>
    <lineage>
        <taxon>Eukaryota</taxon>
        <taxon>Viridiplantae</taxon>
        <taxon>Streptophyta</taxon>
        <taxon>Embryophyta</taxon>
        <taxon>Tracheophyta</taxon>
        <taxon>Spermatophyta</taxon>
        <taxon>Magnoliopsida</taxon>
        <taxon>eudicotyledons</taxon>
        <taxon>Gunneridae</taxon>
        <taxon>Pentapetalae</taxon>
        <taxon>asterids</taxon>
        <taxon>lamiids</taxon>
        <taxon>Lamiales</taxon>
        <taxon>Lamiaceae</taxon>
        <taxon>Nepetoideae</taxon>
        <taxon>Mentheae</taxon>
        <taxon>Salviinae</taxon>
        <taxon>Salvia</taxon>
        <taxon>Salvia subgen. Calosphace</taxon>
        <taxon>core Calosphace</taxon>
    </lineage>
</organism>
<dbReference type="EMBL" id="PNBA02000010">
    <property type="protein sequence ID" value="KAG6410483.1"/>
    <property type="molecule type" value="Genomic_DNA"/>
</dbReference>
<evidence type="ECO:0000256" key="2">
    <source>
        <dbReference type="ARBA" id="ARBA00022692"/>
    </source>
</evidence>
<evidence type="ECO:0000313" key="9">
    <source>
        <dbReference type="EMBL" id="KAG6410483.1"/>
    </source>
</evidence>
<accession>A0A8X8XBQ8</accession>
<dbReference type="GO" id="GO:0005789">
    <property type="term" value="C:endoplasmic reticulum membrane"/>
    <property type="evidence" value="ECO:0007669"/>
    <property type="project" value="UniProtKB-SubCell"/>
</dbReference>
<keyword evidence="5 7" id="KW-0472">Membrane</keyword>
<dbReference type="AlphaFoldDB" id="A0A8X8XBQ8"/>
<gene>
    <name evidence="9" type="ORF">SASPL_128544</name>
</gene>
<dbReference type="InterPro" id="IPR044647">
    <property type="entry name" value="RTNLB17/18/21"/>
</dbReference>
<sequence length="558" mass="62543">MSSSKESMELGGGGRRRRGGAPKEGSVWESRMKLDKVKGGIKVFKAADQNSEQTTHTQNDVTETNSEIEICRDAKPKQSPNGKRKTWKSESSDGSPVKIAVLRSELCRNFDEQISESAKKSPVSIRNPSVRKANARASVGEKTEKSDGDDERERKSRSDEDCEEKQAAITSSVPQINGGDESDLNEDKEIEAENKSVDVEEIGVGDHKHKRNVIVEKKSVQRYPKPVPVSSSIARNQPPPAANHARFNSIPTKINNRSENFPRASSKLQSFVDLVMWRDVSKSAFVFGIGTFAIISSSFTKDLNISFISVLSYLGLVYLASNFLFRSLISRGSVENECTNQDCVIGEEEAIWVTKMLLPFINEFLLKLRALFSGDPSTTMKVDNYSFTFTFGSAAVHFGKVWKLHYYLDNGQVSLYNNVDIPCGMQVLLEYLLCLKSAHHTPLRLLHTVKQILPLKSYSEFCVNKCEGRIWMKRFGEAWRSCSHKKAVGFGILALGWNLSSVVYRIWAVFMLFVAFKHYQQSFIAEGWAHHEAINGHHSSSQAPTATHQNRGKLKKEC</sequence>
<keyword evidence="2 7" id="KW-0812">Transmembrane</keyword>
<dbReference type="PANTHER" id="PTHR46626">
    <property type="entry name" value="RETICULON-LIKE PROTEIN B17"/>
    <property type="match status" value="1"/>
</dbReference>
<feature type="compositionally biased region" description="Polar residues" evidence="6">
    <location>
        <begin position="537"/>
        <end position="549"/>
    </location>
</feature>
<comment type="subcellular location">
    <subcellularLocation>
        <location evidence="1">Endoplasmic reticulum membrane</location>
        <topology evidence="1">Multi-pass membrane protein</topology>
    </subcellularLocation>
</comment>
<dbReference type="InterPro" id="IPR003388">
    <property type="entry name" value="Reticulon"/>
</dbReference>
<feature type="compositionally biased region" description="Polar residues" evidence="6">
    <location>
        <begin position="48"/>
        <end position="67"/>
    </location>
</feature>
<comment type="caution">
    <text evidence="9">The sequence shown here is derived from an EMBL/GenBank/DDBJ whole genome shotgun (WGS) entry which is preliminary data.</text>
</comment>
<dbReference type="PANTHER" id="PTHR46626:SF1">
    <property type="entry name" value="RETICULON-LIKE PROTEIN B21"/>
    <property type="match status" value="1"/>
</dbReference>
<evidence type="ECO:0000256" key="3">
    <source>
        <dbReference type="ARBA" id="ARBA00022824"/>
    </source>
</evidence>
<keyword evidence="3" id="KW-0256">Endoplasmic reticulum</keyword>
<evidence type="ECO:0000256" key="1">
    <source>
        <dbReference type="ARBA" id="ARBA00004477"/>
    </source>
</evidence>
<evidence type="ECO:0000256" key="4">
    <source>
        <dbReference type="ARBA" id="ARBA00022989"/>
    </source>
</evidence>
<evidence type="ECO:0000256" key="6">
    <source>
        <dbReference type="SAM" id="MobiDB-lite"/>
    </source>
</evidence>
<feature type="compositionally biased region" description="Basic and acidic residues" evidence="6">
    <location>
        <begin position="139"/>
        <end position="159"/>
    </location>
</feature>
<keyword evidence="4 7" id="KW-1133">Transmembrane helix</keyword>
<evidence type="ECO:0000259" key="8">
    <source>
        <dbReference type="Pfam" id="PF02453"/>
    </source>
</evidence>
<reference evidence="9" key="2">
    <citation type="submission" date="2020-08" db="EMBL/GenBank/DDBJ databases">
        <title>Plant Genome Project.</title>
        <authorList>
            <person name="Zhang R.-G."/>
        </authorList>
    </citation>
    <scope>NUCLEOTIDE SEQUENCE</scope>
    <source>
        <strain evidence="9">Huo1</strain>
        <tissue evidence="9">Leaf</tissue>
    </source>
</reference>
<evidence type="ECO:0000256" key="5">
    <source>
        <dbReference type="ARBA" id="ARBA00023136"/>
    </source>
</evidence>
<feature type="compositionally biased region" description="Basic and acidic residues" evidence="6">
    <location>
        <begin position="185"/>
        <end position="194"/>
    </location>
</feature>
<evidence type="ECO:0000313" key="10">
    <source>
        <dbReference type="Proteomes" id="UP000298416"/>
    </source>
</evidence>
<evidence type="ECO:0000256" key="7">
    <source>
        <dbReference type="SAM" id="Phobius"/>
    </source>
</evidence>
<keyword evidence="10" id="KW-1185">Reference proteome</keyword>
<feature type="region of interest" description="Disordered" evidence="6">
    <location>
        <begin position="536"/>
        <end position="558"/>
    </location>
</feature>
<feature type="region of interest" description="Disordered" evidence="6">
    <location>
        <begin position="114"/>
        <end position="194"/>
    </location>
</feature>
<dbReference type="Proteomes" id="UP000298416">
    <property type="component" value="Unassembled WGS sequence"/>
</dbReference>